<dbReference type="Gene3D" id="6.10.140.530">
    <property type="match status" value="1"/>
</dbReference>
<dbReference type="InterPro" id="IPR005114">
    <property type="entry name" value="Helicase_assoc"/>
</dbReference>
<evidence type="ECO:0000313" key="4">
    <source>
        <dbReference type="Proteomes" id="UP001174209"/>
    </source>
</evidence>
<feature type="region of interest" description="Disordered" evidence="1">
    <location>
        <begin position="147"/>
        <end position="166"/>
    </location>
</feature>
<accession>A0ABT8JZE2</accession>
<comment type="caution">
    <text evidence="3">The sequence shown here is derived from an EMBL/GenBank/DDBJ whole genome shotgun (WGS) entry which is preliminary data.</text>
</comment>
<evidence type="ECO:0000259" key="2">
    <source>
        <dbReference type="Pfam" id="PF03457"/>
    </source>
</evidence>
<dbReference type="EMBL" id="JAROCG010000001">
    <property type="protein sequence ID" value="MDN4610548.1"/>
    <property type="molecule type" value="Genomic_DNA"/>
</dbReference>
<sequence>MATTSWEVRLRALTAFVAAEGREPSGRAASPGEHRLALWLEEQRKSVRAGRLGAGRVLALQEAGLLQEREQRDSSHSGAVWLKVESIADFLEEEGRLPSLTSPQSAGEKRLAAWLHAQLAGRSNPEPAAALRHLVQLAEAAEAARATEAAAKAAEARRAAPLAHSR</sequence>
<name>A0ABT8JZE2_9MICC</name>
<dbReference type="Proteomes" id="UP001174209">
    <property type="component" value="Unassembled WGS sequence"/>
</dbReference>
<evidence type="ECO:0000256" key="1">
    <source>
        <dbReference type="SAM" id="MobiDB-lite"/>
    </source>
</evidence>
<reference evidence="3" key="1">
    <citation type="submission" date="2023-06" db="EMBL/GenBank/DDBJ databases">
        <title>MT1 and MT2 Draft Genomes of Novel Species.</title>
        <authorList>
            <person name="Venkateswaran K."/>
        </authorList>
    </citation>
    <scope>NUCLEOTIDE SEQUENCE</scope>
    <source>
        <strain evidence="3">IIF3SC-B10</strain>
    </source>
</reference>
<gene>
    <name evidence="3" type="ORF">P5G52_06660</name>
</gene>
<dbReference type="RefSeq" id="WP_301225825.1">
    <property type="nucleotide sequence ID" value="NZ_JAROCG010000001.1"/>
</dbReference>
<proteinExistence type="predicted"/>
<evidence type="ECO:0000313" key="3">
    <source>
        <dbReference type="EMBL" id="MDN4610548.1"/>
    </source>
</evidence>
<keyword evidence="4" id="KW-1185">Reference proteome</keyword>
<organism evidence="3 4">
    <name type="scientific">Arthrobacter burdickii</name>
    <dbReference type="NCBI Taxonomy" id="3035920"/>
    <lineage>
        <taxon>Bacteria</taxon>
        <taxon>Bacillati</taxon>
        <taxon>Actinomycetota</taxon>
        <taxon>Actinomycetes</taxon>
        <taxon>Micrococcales</taxon>
        <taxon>Micrococcaceae</taxon>
        <taxon>Arthrobacter</taxon>
    </lineage>
</organism>
<feature type="domain" description="Helicase-associated" evidence="2">
    <location>
        <begin position="3"/>
        <end position="64"/>
    </location>
</feature>
<dbReference type="Pfam" id="PF03457">
    <property type="entry name" value="HA"/>
    <property type="match status" value="1"/>
</dbReference>
<protein>
    <submittedName>
        <fullName evidence="3">Helicase associated domain-containing protein</fullName>
    </submittedName>
</protein>